<protein>
    <submittedName>
        <fullName evidence="2">Membrane protein YqaA, SNARE-associated domain</fullName>
    </submittedName>
</protein>
<feature type="transmembrane region" description="Helical" evidence="1">
    <location>
        <begin position="42"/>
        <end position="64"/>
    </location>
</feature>
<gene>
    <name evidence="2" type="ORF">VAMP_22n126</name>
</gene>
<reference evidence="2 3" key="1">
    <citation type="journal article" date="2021" name="Nat. Commun.">
        <title>Reductive evolution and unique predatory mode in the CPR bacterium Vampirococcus lugosii.</title>
        <authorList>
            <person name="Moreira D."/>
            <person name="Zivanovic Y."/>
            <person name="Lopez-Archilla A.I."/>
            <person name="Iniesto M."/>
            <person name="Lopez-Garcia P."/>
        </authorList>
    </citation>
    <scope>NUCLEOTIDE SEQUENCE [LARGE SCALE GENOMIC DNA]</scope>
    <source>
        <strain evidence="2">Chiprana</strain>
    </source>
</reference>
<evidence type="ECO:0000313" key="2">
    <source>
        <dbReference type="EMBL" id="MBS8121734.1"/>
    </source>
</evidence>
<feature type="transmembrane region" description="Helical" evidence="1">
    <location>
        <begin position="7"/>
        <end position="27"/>
    </location>
</feature>
<comment type="caution">
    <text evidence="2">The sequence shown here is derived from an EMBL/GenBank/DDBJ whole genome shotgun (WGS) entry which is preliminary data.</text>
</comment>
<feature type="transmembrane region" description="Helical" evidence="1">
    <location>
        <begin position="76"/>
        <end position="97"/>
    </location>
</feature>
<feature type="transmembrane region" description="Helical" evidence="1">
    <location>
        <begin position="128"/>
        <end position="151"/>
    </location>
</feature>
<evidence type="ECO:0000256" key="1">
    <source>
        <dbReference type="SAM" id="Phobius"/>
    </source>
</evidence>
<dbReference type="Proteomes" id="UP000680365">
    <property type="component" value="Unassembled WGS sequence"/>
</dbReference>
<name>A0ABS5QL58_9BACT</name>
<keyword evidence="3" id="KW-1185">Reference proteome</keyword>
<keyword evidence="1" id="KW-0472">Membrane</keyword>
<keyword evidence="1" id="KW-1133">Transmembrane helix</keyword>
<organism evidence="2 3">
    <name type="scientific">Candidatus Vampirococcus lugosii</name>
    <dbReference type="NCBI Taxonomy" id="2789015"/>
    <lineage>
        <taxon>Bacteria</taxon>
        <taxon>Candidatus Absconditibacteriota</taxon>
        <taxon>Vampirococcus</taxon>
    </lineage>
</organism>
<proteinExistence type="predicted"/>
<accession>A0ABS5QL58</accession>
<sequence>MKKIYKNLLFFILLILFCIFLYIIYLLGPENIVNYIGVQNTYLFIFIYGLIAGVFFLTATSFYISLGTFVIGGANLYLLAFIASFSLTLGDTLFYFFGKKSRKLSKESNFNKKIEKFTNRIKNKSDTIIFMFIFFYWSFFAFTKGYTLICFRFIKLPFEKNNICNIFLKFCLLYNNMIACY</sequence>
<dbReference type="EMBL" id="JAEDAM010000013">
    <property type="protein sequence ID" value="MBS8121734.1"/>
    <property type="molecule type" value="Genomic_DNA"/>
</dbReference>
<keyword evidence="1" id="KW-0812">Transmembrane</keyword>
<evidence type="ECO:0000313" key="3">
    <source>
        <dbReference type="Proteomes" id="UP000680365"/>
    </source>
</evidence>